<dbReference type="RefSeq" id="XP_011386715.1">
    <property type="nucleotide sequence ID" value="XM_011388413.1"/>
</dbReference>
<dbReference type="InterPro" id="IPR052645">
    <property type="entry name" value="Pumilio_domain_protein"/>
</dbReference>
<evidence type="ECO:0000256" key="1">
    <source>
        <dbReference type="ARBA" id="ARBA00022737"/>
    </source>
</evidence>
<feature type="compositionally biased region" description="Polar residues" evidence="4">
    <location>
        <begin position="193"/>
        <end position="215"/>
    </location>
</feature>
<dbReference type="InterPro" id="IPR012677">
    <property type="entry name" value="Nucleotide-bd_a/b_plait_sf"/>
</dbReference>
<dbReference type="OrthoDB" id="2017782at2759"/>
<keyword evidence="1" id="KW-0677">Repeat</keyword>
<dbReference type="PANTHER" id="PTHR47093">
    <property type="entry name" value="PROTEIN JSN1-RELATED"/>
    <property type="match status" value="1"/>
</dbReference>
<evidence type="ECO:0000256" key="4">
    <source>
        <dbReference type="SAM" id="MobiDB-lite"/>
    </source>
</evidence>
<dbReference type="PROSITE" id="PS50102">
    <property type="entry name" value="RRM"/>
    <property type="match status" value="2"/>
</dbReference>
<evidence type="ECO:0000256" key="2">
    <source>
        <dbReference type="PROSITE-ProRule" id="PRU00176"/>
    </source>
</evidence>
<feature type="repeat" description="Pumilio" evidence="3">
    <location>
        <begin position="1015"/>
        <end position="1053"/>
    </location>
</feature>
<dbReference type="InterPro" id="IPR033133">
    <property type="entry name" value="PUM-HD"/>
</dbReference>
<dbReference type="SMART" id="SM00360">
    <property type="entry name" value="RRM"/>
    <property type="match status" value="2"/>
</dbReference>
<dbReference type="InParanoid" id="A0A0D1EBV9"/>
<dbReference type="GO" id="GO:0000288">
    <property type="term" value="P:nuclear-transcribed mRNA catabolic process, deadenylation-dependent decay"/>
    <property type="evidence" value="ECO:0000318"/>
    <property type="project" value="GO_Central"/>
</dbReference>
<dbReference type="SUPFAM" id="SSF54928">
    <property type="entry name" value="RNA-binding domain, RBD"/>
    <property type="match status" value="2"/>
</dbReference>
<feature type="domain" description="RRM" evidence="5">
    <location>
        <begin position="542"/>
        <end position="623"/>
    </location>
</feature>
<protein>
    <submittedName>
        <fullName evidence="7">Uncharacterized protein</fullName>
    </submittedName>
</protein>
<dbReference type="KEGG" id="uma:UMAG_10966"/>
<dbReference type="InterPro" id="IPR011989">
    <property type="entry name" value="ARM-like"/>
</dbReference>
<dbReference type="InterPro" id="IPR000504">
    <property type="entry name" value="RRM_dom"/>
</dbReference>
<feature type="compositionally biased region" description="Low complexity" evidence="4">
    <location>
        <begin position="1324"/>
        <end position="1351"/>
    </location>
</feature>
<dbReference type="FunFam" id="3.30.70.330:FF:000842">
    <property type="entry name" value="Pumilio domain-containing protein c"/>
    <property type="match status" value="1"/>
</dbReference>
<accession>A0A0D1EBV9</accession>
<dbReference type="Proteomes" id="UP000000561">
    <property type="component" value="Chromosome 1"/>
</dbReference>
<dbReference type="CDD" id="cd00590">
    <property type="entry name" value="RRM_SF"/>
    <property type="match status" value="1"/>
</dbReference>
<dbReference type="SUPFAM" id="SSF48371">
    <property type="entry name" value="ARM repeat"/>
    <property type="match status" value="1"/>
</dbReference>
<gene>
    <name evidence="7" type="ORF">UMAG_10966</name>
</gene>
<dbReference type="InterPro" id="IPR001313">
    <property type="entry name" value="Pumilio_RNA-bd_rpt"/>
</dbReference>
<dbReference type="EMBL" id="CM003140">
    <property type="protein sequence ID" value="KIS71840.1"/>
    <property type="molecule type" value="Genomic_DNA"/>
</dbReference>
<feature type="compositionally biased region" description="Low complexity" evidence="4">
    <location>
        <begin position="324"/>
        <end position="339"/>
    </location>
</feature>
<keyword evidence="8" id="KW-1185">Reference proteome</keyword>
<feature type="compositionally biased region" description="Low complexity" evidence="4">
    <location>
        <begin position="73"/>
        <end position="87"/>
    </location>
</feature>
<feature type="compositionally biased region" description="Low complexity" evidence="4">
    <location>
        <begin position="363"/>
        <end position="388"/>
    </location>
</feature>
<feature type="compositionally biased region" description="Polar residues" evidence="4">
    <location>
        <begin position="314"/>
        <end position="323"/>
    </location>
</feature>
<dbReference type="InterPro" id="IPR035979">
    <property type="entry name" value="RBD_domain_sf"/>
</dbReference>
<feature type="compositionally biased region" description="Polar residues" evidence="4">
    <location>
        <begin position="836"/>
        <end position="846"/>
    </location>
</feature>
<dbReference type="VEuPathDB" id="FungiDB:UMAG_10966"/>
<dbReference type="GO" id="GO:0035925">
    <property type="term" value="F:mRNA 3'-UTR AU-rich region binding"/>
    <property type="evidence" value="ECO:0000318"/>
    <property type="project" value="GO_Central"/>
</dbReference>
<sequence>MQARFDGQGASLPNASPSTPASASTSTSALASQSSYFSRRAIQLQTPEDAFRSPPAYRTASIANDSDPIVEPAQSSRSNRGGRARAGTLPSSWGDAAPIIQQPSPIDRPPLLAHLSHGSGSNSKSDALLDLASRGALPQISAASDPAHFDPALTVSCSSQRLRSGSLTLPTANLANAFGPSFFSSNWQPTRSGLSTMTSAATEDDSNSPSQTNDTADPRFSFGNTDTLDYLGLSGADRREPNNHVAANANEALSHNSDTDRGFVDADAYLASVQLRNRSSTLGVHQLRPRLNNGDGRARSNSYLTSFAFSTAPTASESAPHSTSNSVGLHSGHVSGSQSPYAANAPQSSLLNTALQNRLHQYSAATSSPSSDFSNRASANASRPRATSMGVLDQPHSRAPALDHYLATPSAVQTGLESSLTPPAVLSHHRNRQVASAALASGSRADLYSDLSALFAGGRNRAGTIAAFSGPGGRARAEQELLRMTQMQYDASLTRESKSRPSSSSANEALANIDMYSSARPQQQRAAAQRSGANSPFVQPTRTLWIGHLRPTVTSSDLVHIFSRYGSIETVRLVPEKSCAFINYADLADAVRAREDVFGRMNGRLGLGTIGPEGQVRVGFGKPESLPQAGFGLFATASDTTGAPLDAYTSEVVGTEGGNQEPSRALWIGSIPSSTSIETLISIFAPFGPIESVRVLASKSCAFINYERLDDAMVARQTLHGRDVLGAELGPVRIGFAKVPANASDSHYGSLDSGSAEFQAAIEALSALAGAAPGASLDSKMISGLEELRYASTFDASSRQHLAPNALGSHGLARDLSADSARLVSSGATGRATGFPTHSSSNSIVPSSDKGGVPLPAAMKPKPTINDLQSLMRELDELDPNVEADVAQIARPRPLGTYFTRIPSVPELPPSKRFDNNRLKEVRKRLETPSCLASDADAIARDYLPCVVDLSSDFIGNTLVQKFFERCSEPMKKTMLTLIAPHLAMIGVHKNGTWAAQKIIDCTHADDQRVMIVQHIRPYVPPLLLDQFGNYVVQRLIPFGSPHSDFIFEAMVDRCWEVAQGRFGSRSMRTCLESSAVHKFHIKQVALAIVLNSVPLTTSQNGTLLVTWLLDASSLPGRFRLLAPRLAPHLANLCTHKLASQTVLRIISQKEDPDASRQLLGVLFGGERLQLLEEILVDQVHGSQFVTKLFAEANALQGTERQRCGDEVKALLLKHGLVNMPPYRPLAIEMGLVASMTPNSGPGTPYSQTGLNSSVPSAYDTTGLERQMGMMNVGTLATEGSAMRSTRRQLETDLDAWSQPSTATAQDSTHDPYNAVHTHHYQTQQLAQAQHQQHSQRQQQAPRQHSQQPRSLHSFRAYF</sequence>
<dbReference type="eggNOG" id="KOG0118">
    <property type="taxonomic scope" value="Eukaryota"/>
</dbReference>
<dbReference type="Pfam" id="PF00806">
    <property type="entry name" value="PUF"/>
    <property type="match status" value="3"/>
</dbReference>
<evidence type="ECO:0000256" key="3">
    <source>
        <dbReference type="PROSITE-ProRule" id="PRU00317"/>
    </source>
</evidence>
<dbReference type="Gene3D" id="3.30.70.330">
    <property type="match status" value="2"/>
</dbReference>
<dbReference type="Pfam" id="PF00076">
    <property type="entry name" value="RRM_1"/>
    <property type="match status" value="2"/>
</dbReference>
<dbReference type="SMART" id="SM00025">
    <property type="entry name" value="Pumilio"/>
    <property type="match status" value="6"/>
</dbReference>
<evidence type="ECO:0000259" key="5">
    <source>
        <dbReference type="PROSITE" id="PS50102"/>
    </source>
</evidence>
<organism evidence="7 8">
    <name type="scientific">Mycosarcoma maydis</name>
    <name type="common">Corn smut fungus</name>
    <name type="synonym">Ustilago maydis</name>
    <dbReference type="NCBI Taxonomy" id="5270"/>
    <lineage>
        <taxon>Eukaryota</taxon>
        <taxon>Fungi</taxon>
        <taxon>Dikarya</taxon>
        <taxon>Basidiomycota</taxon>
        <taxon>Ustilaginomycotina</taxon>
        <taxon>Ustilaginomycetes</taxon>
        <taxon>Ustilaginales</taxon>
        <taxon>Ustilaginaceae</taxon>
        <taxon>Mycosarcoma</taxon>
    </lineage>
</organism>
<feature type="region of interest" description="Disordered" evidence="4">
    <location>
        <begin position="1"/>
        <end position="126"/>
    </location>
</feature>
<dbReference type="GO" id="GO:0000932">
    <property type="term" value="C:P-body"/>
    <property type="evidence" value="ECO:0000318"/>
    <property type="project" value="GO_Central"/>
</dbReference>
<dbReference type="FunFam" id="1.25.10.10:FF:001446">
    <property type="entry name" value="Chromosome 1, whole genome shotgun sequence"/>
    <property type="match status" value="1"/>
</dbReference>
<feature type="region of interest" description="Disordered" evidence="4">
    <location>
        <begin position="193"/>
        <end position="223"/>
    </location>
</feature>
<feature type="region of interest" description="Disordered" evidence="4">
    <location>
        <begin position="1321"/>
        <end position="1359"/>
    </location>
</feature>
<name>A0A0D1EBV9_MYCMD</name>
<dbReference type="InterPro" id="IPR016024">
    <property type="entry name" value="ARM-type_fold"/>
</dbReference>
<feature type="domain" description="RRM" evidence="5">
    <location>
        <begin position="664"/>
        <end position="739"/>
    </location>
</feature>
<feature type="compositionally biased region" description="Low complexity" evidence="4">
    <location>
        <begin position="10"/>
        <end position="35"/>
    </location>
</feature>
<feature type="domain" description="PUM-HD" evidence="6">
    <location>
        <begin position="867"/>
        <end position="1240"/>
    </location>
</feature>
<dbReference type="FunCoup" id="A0A0D1EBV9">
    <property type="interactions" value="9"/>
</dbReference>
<evidence type="ECO:0000313" key="8">
    <source>
        <dbReference type="Proteomes" id="UP000000561"/>
    </source>
</evidence>
<dbReference type="PANTHER" id="PTHR47093:SF1">
    <property type="entry name" value="PROTEIN JSN1-RELATED"/>
    <property type="match status" value="1"/>
</dbReference>
<keyword evidence="2" id="KW-0694">RNA-binding</keyword>
<proteinExistence type="predicted"/>
<feature type="region of interest" description="Disordered" evidence="4">
    <location>
        <begin position="361"/>
        <end position="393"/>
    </location>
</feature>
<feature type="region of interest" description="Disordered" evidence="4">
    <location>
        <begin position="827"/>
        <end position="857"/>
    </location>
</feature>
<evidence type="ECO:0000313" key="7">
    <source>
        <dbReference type="EMBL" id="KIS71840.1"/>
    </source>
</evidence>
<dbReference type="Gene3D" id="1.25.10.10">
    <property type="entry name" value="Leucine-rich Repeat Variant"/>
    <property type="match status" value="1"/>
</dbReference>
<evidence type="ECO:0000259" key="6">
    <source>
        <dbReference type="PROSITE" id="PS50303"/>
    </source>
</evidence>
<reference evidence="7 8" key="1">
    <citation type="journal article" date="2006" name="Nature">
        <title>Insights from the genome of the biotrophic fungal plant pathogen Ustilago maydis.</title>
        <authorList>
            <person name="Kamper J."/>
            <person name="Kahmann R."/>
            <person name="Bolker M."/>
            <person name="Ma L.J."/>
            <person name="Brefort T."/>
            <person name="Saville B.J."/>
            <person name="Banuett F."/>
            <person name="Kronstad J.W."/>
            <person name="Gold S.E."/>
            <person name="Muller O."/>
            <person name="Perlin M.H."/>
            <person name="Wosten H.A."/>
            <person name="de Vries R."/>
            <person name="Ruiz-Herrera J."/>
            <person name="Reynaga-Pena C.G."/>
            <person name="Snetselaar K."/>
            <person name="McCann M."/>
            <person name="Perez-Martin J."/>
            <person name="Feldbrugge M."/>
            <person name="Basse C.W."/>
            <person name="Steinberg G."/>
            <person name="Ibeas J.I."/>
            <person name="Holloman W."/>
            <person name="Guzman P."/>
            <person name="Farman M."/>
            <person name="Stajich J.E."/>
            <person name="Sentandreu R."/>
            <person name="Gonzalez-Prieto J.M."/>
            <person name="Kennell J.C."/>
            <person name="Molina L."/>
            <person name="Schirawski J."/>
            <person name="Mendoza-Mendoza A."/>
            <person name="Greilinger D."/>
            <person name="Munch K."/>
            <person name="Rossel N."/>
            <person name="Scherer M."/>
            <person name="Vranes M."/>
            <person name="Ladendorf O."/>
            <person name="Vincon V."/>
            <person name="Fuchs U."/>
            <person name="Sandrock B."/>
            <person name="Meng S."/>
            <person name="Ho E.C."/>
            <person name="Cahill M.J."/>
            <person name="Boyce K.J."/>
            <person name="Klose J."/>
            <person name="Klosterman S.J."/>
            <person name="Deelstra H.J."/>
            <person name="Ortiz-Castellanos L."/>
            <person name="Li W."/>
            <person name="Sanchez-Alonso P."/>
            <person name="Schreier P.H."/>
            <person name="Hauser-Hahn I."/>
            <person name="Vaupel M."/>
            <person name="Koopmann E."/>
            <person name="Friedrich G."/>
            <person name="Voss H."/>
            <person name="Schluter T."/>
            <person name="Margolis J."/>
            <person name="Platt D."/>
            <person name="Swimmer C."/>
            <person name="Gnirke A."/>
            <person name="Chen F."/>
            <person name="Vysotskaia V."/>
            <person name="Mannhaupt G."/>
            <person name="Guldener U."/>
            <person name="Munsterkotter M."/>
            <person name="Haase D."/>
            <person name="Oesterheld M."/>
            <person name="Mewes H.W."/>
            <person name="Mauceli E.W."/>
            <person name="DeCaprio D."/>
            <person name="Wade C.M."/>
            <person name="Butler J."/>
            <person name="Young S."/>
            <person name="Jaffe D.B."/>
            <person name="Calvo S."/>
            <person name="Nusbaum C."/>
            <person name="Galagan J."/>
            <person name="Birren B.W."/>
        </authorList>
    </citation>
    <scope>NUCLEOTIDE SEQUENCE [LARGE SCALE GENOMIC DNA]</scope>
    <source>
        <strain evidence="8">DSM 14603 / FGSC 9021 / UM521</strain>
    </source>
</reference>
<feature type="region of interest" description="Disordered" evidence="4">
    <location>
        <begin position="314"/>
        <end position="345"/>
    </location>
</feature>
<dbReference type="GeneID" id="23566915"/>
<feature type="repeat" description="Pumilio" evidence="3">
    <location>
        <begin position="942"/>
        <end position="977"/>
    </location>
</feature>
<dbReference type="PROSITE" id="PS50302">
    <property type="entry name" value="PUM"/>
    <property type="match status" value="2"/>
</dbReference>
<dbReference type="PROSITE" id="PS50303">
    <property type="entry name" value="PUM_HD"/>
    <property type="match status" value="1"/>
</dbReference>
<dbReference type="eggNOG" id="KOG4574">
    <property type="taxonomic scope" value="Eukaryota"/>
</dbReference>